<accession>A0A1Y0IAA8</accession>
<dbReference type="Proteomes" id="UP000196027">
    <property type="component" value="Chromosome"/>
</dbReference>
<dbReference type="InterPro" id="IPR000644">
    <property type="entry name" value="CBS_dom"/>
</dbReference>
<keyword evidence="1" id="KW-0677">Repeat</keyword>
<organism evidence="5 6">
    <name type="scientific">Oleiphilus messinensis</name>
    <dbReference type="NCBI Taxonomy" id="141451"/>
    <lineage>
        <taxon>Bacteria</taxon>
        <taxon>Pseudomonadati</taxon>
        <taxon>Pseudomonadota</taxon>
        <taxon>Gammaproteobacteria</taxon>
        <taxon>Oceanospirillales</taxon>
        <taxon>Oleiphilaceae</taxon>
        <taxon>Oleiphilus</taxon>
    </lineage>
</organism>
<dbReference type="Gene3D" id="3.10.580.10">
    <property type="entry name" value="CBS-domain"/>
    <property type="match status" value="1"/>
</dbReference>
<proteinExistence type="predicted"/>
<feature type="domain" description="CBS" evidence="4">
    <location>
        <begin position="145"/>
        <end position="204"/>
    </location>
</feature>
<dbReference type="InterPro" id="IPR046342">
    <property type="entry name" value="CBS_dom_sf"/>
</dbReference>
<dbReference type="AlphaFoldDB" id="A0A1Y0IAA8"/>
<dbReference type="SMART" id="SM00116">
    <property type="entry name" value="CBS"/>
    <property type="match status" value="2"/>
</dbReference>
<keyword evidence="2" id="KW-0129">CBS domain</keyword>
<dbReference type="PANTHER" id="PTHR48108:SF26">
    <property type="entry name" value="CBS DOMAIN-CONTAINING PROTEIN DDB_G0289609"/>
    <property type="match status" value="1"/>
</dbReference>
<evidence type="ECO:0000313" key="5">
    <source>
        <dbReference type="EMBL" id="ARU57457.1"/>
    </source>
</evidence>
<reference evidence="5 6" key="1">
    <citation type="submission" date="2017-05" db="EMBL/GenBank/DDBJ databases">
        <title>Genomic insights into alkan degradation activity of Oleiphilus messinensis.</title>
        <authorList>
            <person name="Kozyavkin S.A."/>
            <person name="Slesarev A.I."/>
            <person name="Golyshin P.N."/>
            <person name="Korzhenkov A."/>
            <person name="Golyshina O.N."/>
            <person name="Toshchakov S.V."/>
        </authorList>
    </citation>
    <scope>NUCLEOTIDE SEQUENCE [LARGE SCALE GENOMIC DNA]</scope>
    <source>
        <strain evidence="5 6">ME102</strain>
    </source>
</reference>
<feature type="domain" description="CBS" evidence="4">
    <location>
        <begin position="76"/>
        <end position="133"/>
    </location>
</feature>
<name>A0A1Y0IAA8_9GAMM</name>
<dbReference type="PROSITE" id="PS51371">
    <property type="entry name" value="CBS"/>
    <property type="match status" value="2"/>
</dbReference>
<keyword evidence="6" id="KW-1185">Reference proteome</keyword>
<evidence type="ECO:0000259" key="4">
    <source>
        <dbReference type="PROSITE" id="PS51371"/>
    </source>
</evidence>
<gene>
    <name evidence="5" type="ORF">OLMES_3419</name>
</gene>
<sequence length="213" mass="24155">MFYVHNIDLGRVHPLQRNDPRIQSVSEVANLNAAQNIHSDSENKLDSEQPHEEHRHSDSHRIYTENSNDWLAKDIMSHTLVTVPGSNRIAATLELMNQHEIHHIIVTDLSQALFGIISKEKIYEQQKSASLQTSQQESRNPLDLMENLNYGDIFSTAPETPAGQVARFMLEYDLSSMAVVENKNLVGIITLRDFLRLSVKTHLNGFLKTDTTA</sequence>
<evidence type="ECO:0000256" key="2">
    <source>
        <dbReference type="PROSITE-ProRule" id="PRU00703"/>
    </source>
</evidence>
<dbReference type="SUPFAM" id="SSF54631">
    <property type="entry name" value="CBS-domain pair"/>
    <property type="match status" value="1"/>
</dbReference>
<feature type="compositionally biased region" description="Basic and acidic residues" evidence="3">
    <location>
        <begin position="39"/>
        <end position="62"/>
    </location>
</feature>
<evidence type="ECO:0000256" key="1">
    <source>
        <dbReference type="ARBA" id="ARBA00022737"/>
    </source>
</evidence>
<evidence type="ECO:0000256" key="3">
    <source>
        <dbReference type="SAM" id="MobiDB-lite"/>
    </source>
</evidence>
<evidence type="ECO:0000313" key="6">
    <source>
        <dbReference type="Proteomes" id="UP000196027"/>
    </source>
</evidence>
<dbReference type="InterPro" id="IPR051462">
    <property type="entry name" value="CBS_domain-containing"/>
</dbReference>
<protein>
    <recommendedName>
        <fullName evidence="4">CBS domain-containing protein</fullName>
    </recommendedName>
</protein>
<dbReference type="KEGG" id="ome:OLMES_3419"/>
<dbReference type="EMBL" id="CP021425">
    <property type="protein sequence ID" value="ARU57457.1"/>
    <property type="molecule type" value="Genomic_DNA"/>
</dbReference>
<dbReference type="PANTHER" id="PTHR48108">
    <property type="entry name" value="CBS DOMAIN-CONTAINING PROTEIN CBSX2, CHLOROPLASTIC"/>
    <property type="match status" value="1"/>
</dbReference>
<dbReference type="Pfam" id="PF00571">
    <property type="entry name" value="CBS"/>
    <property type="match status" value="2"/>
</dbReference>
<feature type="region of interest" description="Disordered" evidence="3">
    <location>
        <begin position="38"/>
        <end position="62"/>
    </location>
</feature>
<dbReference type="OrthoDB" id="9794094at2"/>